<organism evidence="1 2">
    <name type="scientific">Prochlorococcus marinus XMU1408</name>
    <dbReference type="NCBI Taxonomy" id="2213228"/>
    <lineage>
        <taxon>Bacteria</taxon>
        <taxon>Bacillati</taxon>
        <taxon>Cyanobacteriota</taxon>
        <taxon>Cyanophyceae</taxon>
        <taxon>Synechococcales</taxon>
        <taxon>Prochlorococcaceae</taxon>
        <taxon>Prochlorococcus</taxon>
    </lineage>
</organism>
<reference evidence="1 2" key="1">
    <citation type="journal article" date="2018" name="Appl. Environ. Microbiol.">
        <title>Genome rearrangement shapes Prochlorococcus ecological adaptation.</title>
        <authorList>
            <person name="Yan W."/>
            <person name="Wei S."/>
            <person name="Wang Q."/>
            <person name="Xiao X."/>
            <person name="Zeng Q."/>
            <person name="Jiao N."/>
            <person name="Zhang R."/>
        </authorList>
    </citation>
    <scope>NUCLEOTIDE SEQUENCE [LARGE SCALE GENOMIC DNA]</scope>
    <source>
        <strain evidence="1 2">XMU1408</strain>
    </source>
</reference>
<dbReference type="AlphaFoldDB" id="A0A318R6S2"/>
<accession>A0A318R6S2</accession>
<protein>
    <submittedName>
        <fullName evidence="1">Uncharacterized protein</fullName>
    </submittedName>
</protein>
<comment type="caution">
    <text evidence="1">The sequence shown here is derived from an EMBL/GenBank/DDBJ whole genome shotgun (WGS) entry which is preliminary data.</text>
</comment>
<evidence type="ECO:0000313" key="2">
    <source>
        <dbReference type="Proteomes" id="UP000247807"/>
    </source>
</evidence>
<dbReference type="OrthoDB" id="540922at2"/>
<evidence type="ECO:0000313" key="1">
    <source>
        <dbReference type="EMBL" id="PYE03232.1"/>
    </source>
</evidence>
<proteinExistence type="predicted"/>
<name>A0A318R6S2_PROMR</name>
<dbReference type="EMBL" id="QJUE01000002">
    <property type="protein sequence ID" value="PYE03232.1"/>
    <property type="molecule type" value="Genomic_DNA"/>
</dbReference>
<sequence>MSNSLNKAFTGVIALALIVIAVGRIPFSREKELSNLCREYYTMYLNQNDYSLKEKNTKIKVIAKKTGLKAETNNVGNFCNSFYFNQR</sequence>
<gene>
    <name evidence="1" type="ORF">DNJ73_05705</name>
</gene>
<dbReference type="Proteomes" id="UP000247807">
    <property type="component" value="Unassembled WGS sequence"/>
</dbReference>
<dbReference type="RefSeq" id="WP_158466718.1">
    <property type="nucleotide sequence ID" value="NZ_QJUE01000002.1"/>
</dbReference>